<reference evidence="5 7" key="2">
    <citation type="journal article" date="2018" name="Plant J.">
        <title>The Physcomitrella patens chromosome-scale assembly reveals moss genome structure and evolution.</title>
        <authorList>
            <person name="Lang D."/>
            <person name="Ullrich K.K."/>
            <person name="Murat F."/>
            <person name="Fuchs J."/>
            <person name="Jenkins J."/>
            <person name="Haas F.B."/>
            <person name="Piednoel M."/>
            <person name="Gundlach H."/>
            <person name="Van Bel M."/>
            <person name="Meyberg R."/>
            <person name="Vives C."/>
            <person name="Morata J."/>
            <person name="Symeonidi A."/>
            <person name="Hiss M."/>
            <person name="Muchero W."/>
            <person name="Kamisugi Y."/>
            <person name="Saleh O."/>
            <person name="Blanc G."/>
            <person name="Decker E.L."/>
            <person name="van Gessel N."/>
            <person name="Grimwood J."/>
            <person name="Hayes R.D."/>
            <person name="Graham S.W."/>
            <person name="Gunter L.E."/>
            <person name="McDaniel S.F."/>
            <person name="Hoernstein S.N.W."/>
            <person name="Larsson A."/>
            <person name="Li F.W."/>
            <person name="Perroud P.F."/>
            <person name="Phillips J."/>
            <person name="Ranjan P."/>
            <person name="Rokshar D.S."/>
            <person name="Rothfels C.J."/>
            <person name="Schneider L."/>
            <person name="Shu S."/>
            <person name="Stevenson D.W."/>
            <person name="Thummler F."/>
            <person name="Tillich M."/>
            <person name="Villarreal Aguilar J.C."/>
            <person name="Widiez T."/>
            <person name="Wong G.K."/>
            <person name="Wymore A."/>
            <person name="Zhang Y."/>
            <person name="Zimmer A.D."/>
            <person name="Quatrano R.S."/>
            <person name="Mayer K.F.X."/>
            <person name="Goodstein D."/>
            <person name="Casacuberta J.M."/>
            <person name="Vandepoele K."/>
            <person name="Reski R."/>
            <person name="Cuming A.C."/>
            <person name="Tuskan G.A."/>
            <person name="Maumus F."/>
            <person name="Salse J."/>
            <person name="Schmutz J."/>
            <person name="Rensing S.A."/>
        </authorList>
    </citation>
    <scope>NUCLEOTIDE SEQUENCE [LARGE SCALE GENOMIC DNA]</scope>
    <source>
        <strain evidence="6 7">cv. Gransden 2004</strain>
    </source>
</reference>
<dbReference type="GeneID" id="112274441"/>
<dbReference type="AlphaFoldDB" id="A0A2K1ISA8"/>
<dbReference type="EnsemblPlants" id="Pp3c21_16730V3.1">
    <property type="protein sequence ID" value="Pp3c21_16730V3.1"/>
    <property type="gene ID" value="Pp3c21_16730"/>
</dbReference>
<dbReference type="Gramene" id="Pp3c21_16730V3.1">
    <property type="protein sequence ID" value="Pp3c21_16730V3.1"/>
    <property type="gene ID" value="Pp3c21_16730"/>
</dbReference>
<gene>
    <name evidence="6" type="primary">LOC112274441</name>
    <name evidence="5" type="ORF">PHYPA_026288</name>
</gene>
<dbReference type="GO" id="GO:0048039">
    <property type="term" value="F:ubiquinone binding"/>
    <property type="evidence" value="ECO:0007669"/>
    <property type="project" value="InterPro"/>
</dbReference>
<dbReference type="CDD" id="cd07813">
    <property type="entry name" value="COQ10p_like"/>
    <property type="match status" value="1"/>
</dbReference>
<name>A0A2K1ISA8_PHYPA</name>
<accession>A0A2K1ISA8</accession>
<reference evidence="6" key="3">
    <citation type="submission" date="2020-12" db="UniProtKB">
        <authorList>
            <consortium name="EnsemblPlants"/>
        </authorList>
    </citation>
    <scope>IDENTIFICATION</scope>
</reference>
<dbReference type="EnsemblPlants" id="Pp3c21_16730V3.2">
    <property type="protein sequence ID" value="Pp3c21_16730V3.2"/>
    <property type="gene ID" value="Pp3c21_16730"/>
</dbReference>
<dbReference type="PANTHER" id="PTHR12901">
    <property type="entry name" value="SPERM PROTEIN HOMOLOG"/>
    <property type="match status" value="1"/>
</dbReference>
<evidence type="ECO:0000256" key="1">
    <source>
        <dbReference type="ARBA" id="ARBA00006885"/>
    </source>
</evidence>
<reference evidence="5 7" key="1">
    <citation type="journal article" date="2008" name="Science">
        <title>The Physcomitrella genome reveals evolutionary insights into the conquest of land by plants.</title>
        <authorList>
            <person name="Rensing S."/>
            <person name="Lang D."/>
            <person name="Zimmer A."/>
            <person name="Terry A."/>
            <person name="Salamov A."/>
            <person name="Shapiro H."/>
            <person name="Nishiyama T."/>
            <person name="Perroud P.-F."/>
            <person name="Lindquist E."/>
            <person name="Kamisugi Y."/>
            <person name="Tanahashi T."/>
            <person name="Sakakibara K."/>
            <person name="Fujita T."/>
            <person name="Oishi K."/>
            <person name="Shin-I T."/>
            <person name="Kuroki Y."/>
            <person name="Toyoda A."/>
            <person name="Suzuki Y."/>
            <person name="Hashimoto A."/>
            <person name="Yamaguchi K."/>
            <person name="Sugano A."/>
            <person name="Kohara Y."/>
            <person name="Fujiyama A."/>
            <person name="Anterola A."/>
            <person name="Aoki S."/>
            <person name="Ashton N."/>
            <person name="Barbazuk W.B."/>
            <person name="Barker E."/>
            <person name="Bennetzen J."/>
            <person name="Bezanilla M."/>
            <person name="Blankenship R."/>
            <person name="Cho S.H."/>
            <person name="Dutcher S."/>
            <person name="Estelle M."/>
            <person name="Fawcett J.A."/>
            <person name="Gundlach H."/>
            <person name="Hanada K."/>
            <person name="Heyl A."/>
            <person name="Hicks K.A."/>
            <person name="Hugh J."/>
            <person name="Lohr M."/>
            <person name="Mayer K."/>
            <person name="Melkozernov A."/>
            <person name="Murata T."/>
            <person name="Nelson D."/>
            <person name="Pils B."/>
            <person name="Prigge M."/>
            <person name="Reiss B."/>
            <person name="Renner T."/>
            <person name="Rombauts S."/>
            <person name="Rushton P."/>
            <person name="Sanderfoot A."/>
            <person name="Schween G."/>
            <person name="Shiu S.-H."/>
            <person name="Stueber K."/>
            <person name="Theodoulou F.L."/>
            <person name="Tu H."/>
            <person name="Van de Peer Y."/>
            <person name="Verrier P.J."/>
            <person name="Waters E."/>
            <person name="Wood A."/>
            <person name="Yang L."/>
            <person name="Cove D."/>
            <person name="Cuming A."/>
            <person name="Hasebe M."/>
            <person name="Lucas S."/>
            <person name="Mishler D.B."/>
            <person name="Reski R."/>
            <person name="Grigoriev I."/>
            <person name="Quatrano R.S."/>
            <person name="Boore J.L."/>
        </authorList>
    </citation>
    <scope>NUCLEOTIDE SEQUENCE [LARGE SCALE GENOMIC DNA]</scope>
    <source>
        <strain evidence="6 7">cv. Gransden 2004</strain>
    </source>
</reference>
<evidence type="ECO:0000313" key="6">
    <source>
        <dbReference type="EnsemblPlants" id="Pp3c21_16730V3.1"/>
    </source>
</evidence>
<dbReference type="PaxDb" id="3218-PP1S373_39V6.1"/>
<dbReference type="EMBL" id="ABEU02000021">
    <property type="protein sequence ID" value="PNR32163.1"/>
    <property type="molecule type" value="Genomic_DNA"/>
</dbReference>
<proteinExistence type="inferred from homology"/>
<evidence type="ECO:0000313" key="7">
    <source>
        <dbReference type="Proteomes" id="UP000006727"/>
    </source>
</evidence>
<dbReference type="OrthoDB" id="292693at2759"/>
<dbReference type="PANTHER" id="PTHR12901:SF10">
    <property type="entry name" value="COENZYME Q-BINDING PROTEIN COQ10, MITOCHONDRIAL"/>
    <property type="match status" value="1"/>
</dbReference>
<dbReference type="InterPro" id="IPR023393">
    <property type="entry name" value="START-like_dom_sf"/>
</dbReference>
<evidence type="ECO:0000259" key="4">
    <source>
        <dbReference type="Pfam" id="PF03364"/>
    </source>
</evidence>
<organism evidence="5">
    <name type="scientific">Physcomitrium patens</name>
    <name type="common">Spreading-leaved earth moss</name>
    <name type="synonym">Physcomitrella patens</name>
    <dbReference type="NCBI Taxonomy" id="3218"/>
    <lineage>
        <taxon>Eukaryota</taxon>
        <taxon>Viridiplantae</taxon>
        <taxon>Streptophyta</taxon>
        <taxon>Embryophyta</taxon>
        <taxon>Bryophyta</taxon>
        <taxon>Bryophytina</taxon>
        <taxon>Bryopsida</taxon>
        <taxon>Funariidae</taxon>
        <taxon>Funariales</taxon>
        <taxon>Funariaceae</taxon>
        <taxon>Physcomitrium</taxon>
    </lineage>
</organism>
<dbReference type="OMA" id="SCNLYFL"/>
<keyword evidence="7" id="KW-1185">Reference proteome</keyword>
<comment type="function">
    <text evidence="3">Required for the function of coenzyme Q in the respiratory chain. May serve as a chaperone or may be involved in the transport of Q6 from its site of synthesis to the catalytic sites of the respiratory complexes.</text>
</comment>
<comment type="subunit">
    <text evidence="2">Interacts with coenzyme Q.</text>
</comment>
<comment type="similarity">
    <text evidence="1">Belongs to the COQ10 family.</text>
</comment>
<dbReference type="Pfam" id="PF03364">
    <property type="entry name" value="Polyketide_cyc"/>
    <property type="match status" value="1"/>
</dbReference>
<protein>
    <recommendedName>
        <fullName evidence="4">Coenzyme Q-binding protein COQ10 START domain-containing protein</fullName>
    </recommendedName>
</protein>
<sequence length="251" mass="28716">MMRSPSGVGRAAVRSFGKLFEYHRQYRAVAPLAQQRIGGGDETVNVAGAQGGRWGQGRLPDEVKLMQRILPAATFWGRQLQPERGFLGIGDGDEDIGVAKHFEEDRVIGYTPEQVFDVVAGVDLYEDFVPWCQKSKVLWRTDDRMDAELEIGFKLFVERYVSHVELKAPRLIKTTVSQSNLFDFLNNEWHFKPGPTPETCHLFFVVDFQFKSPLYRRVANMFFNEVQARLVGSFEERCKVVYGPSLETVMR</sequence>
<dbReference type="Proteomes" id="UP000006727">
    <property type="component" value="Chromosome 21"/>
</dbReference>
<evidence type="ECO:0000256" key="2">
    <source>
        <dbReference type="ARBA" id="ARBA00011814"/>
    </source>
</evidence>
<dbReference type="STRING" id="3218.A0A2K1ISA8"/>
<evidence type="ECO:0000313" key="5">
    <source>
        <dbReference type="EMBL" id="PNR32163.1"/>
    </source>
</evidence>
<dbReference type="GO" id="GO:0045333">
    <property type="term" value="P:cellular respiration"/>
    <property type="evidence" value="ECO:0007669"/>
    <property type="project" value="InterPro"/>
</dbReference>
<dbReference type="RefSeq" id="XP_024359718.1">
    <property type="nucleotide sequence ID" value="XM_024503950.2"/>
</dbReference>
<dbReference type="GO" id="GO:0005739">
    <property type="term" value="C:mitochondrion"/>
    <property type="evidence" value="ECO:0000318"/>
    <property type="project" value="GO_Central"/>
</dbReference>
<dbReference type="InterPro" id="IPR044996">
    <property type="entry name" value="COQ10-like"/>
</dbReference>
<dbReference type="Gene3D" id="3.30.530.20">
    <property type="match status" value="1"/>
</dbReference>
<feature type="domain" description="Coenzyme Q-binding protein COQ10 START" evidence="4">
    <location>
        <begin position="108"/>
        <end position="234"/>
    </location>
</feature>
<evidence type="ECO:0000256" key="3">
    <source>
        <dbReference type="ARBA" id="ARBA00024947"/>
    </source>
</evidence>
<dbReference type="InterPro" id="IPR005031">
    <property type="entry name" value="COQ10_START"/>
</dbReference>
<dbReference type="SUPFAM" id="SSF55961">
    <property type="entry name" value="Bet v1-like"/>
    <property type="match status" value="1"/>
</dbReference>
<dbReference type="Gramene" id="Pp3c21_16730V3.2">
    <property type="protein sequence ID" value="Pp3c21_16730V3.2"/>
    <property type="gene ID" value="Pp3c21_16730"/>
</dbReference>